<proteinExistence type="predicted"/>
<dbReference type="EMBL" id="UOGA01000035">
    <property type="protein sequence ID" value="VAX15352.1"/>
    <property type="molecule type" value="Genomic_DNA"/>
</dbReference>
<dbReference type="Pfam" id="PF07030">
    <property type="entry name" value="Phage_Mu_Gp36"/>
    <property type="match status" value="1"/>
</dbReference>
<name>A0A3B1BGX7_9ZZZZ</name>
<organism evidence="1">
    <name type="scientific">hydrothermal vent metagenome</name>
    <dbReference type="NCBI Taxonomy" id="652676"/>
    <lineage>
        <taxon>unclassified sequences</taxon>
        <taxon>metagenomes</taxon>
        <taxon>ecological metagenomes</taxon>
    </lineage>
</organism>
<protein>
    <recommendedName>
        <fullName evidence="2">DUF1320 domain-containing protein</fullName>
    </recommendedName>
</protein>
<dbReference type="AlphaFoldDB" id="A0A3B1BGX7"/>
<dbReference type="InterPro" id="IPR009752">
    <property type="entry name" value="Phage_Mu_GpJ"/>
</dbReference>
<gene>
    <name evidence="1" type="ORF">MNBD_NITROSPINAE04-1956</name>
</gene>
<reference evidence="1" key="1">
    <citation type="submission" date="2018-06" db="EMBL/GenBank/DDBJ databases">
        <authorList>
            <person name="Zhirakovskaya E."/>
        </authorList>
    </citation>
    <scope>NUCLEOTIDE SEQUENCE</scope>
</reference>
<accession>A0A3B1BGX7</accession>
<evidence type="ECO:0008006" key="2">
    <source>
        <dbReference type="Google" id="ProtNLM"/>
    </source>
</evidence>
<evidence type="ECO:0000313" key="1">
    <source>
        <dbReference type="EMBL" id="VAX15352.1"/>
    </source>
</evidence>
<sequence>MAYSNIDELKKKIDETKLVQLTDTGASGAIDTDKVDRAIQEADAMINSFVGEVYFVPMNPVPNVIVDISATLAILYLHRFRSVESAVWKEAELGALKYLGKIAEGEATLEGAIAEPAPSSDSSNSVTFTASERRFSRDLLKDM</sequence>